<dbReference type="EMBL" id="JWZX01002236">
    <property type="protein sequence ID" value="KOO30394.1"/>
    <property type="molecule type" value="Genomic_DNA"/>
</dbReference>
<dbReference type="CDD" id="cd02537">
    <property type="entry name" value="GT8_Glycogenin"/>
    <property type="match status" value="1"/>
</dbReference>
<name>A0A0M0JV32_9EUKA</name>
<reference evidence="2" key="1">
    <citation type="journal article" date="2015" name="PLoS Genet.">
        <title>Genome Sequence and Transcriptome Analyses of Chrysochromulina tobin: Metabolic Tools for Enhanced Algal Fitness in the Prominent Order Prymnesiales (Haptophyceae).</title>
        <authorList>
            <person name="Hovde B.T."/>
            <person name="Deodato C.R."/>
            <person name="Hunsperger H.M."/>
            <person name="Ryken S.A."/>
            <person name="Yost W."/>
            <person name="Jha R.K."/>
            <person name="Patterson J."/>
            <person name="Monnat R.J. Jr."/>
            <person name="Barlow S.B."/>
            <person name="Starkenburg S.R."/>
            <person name="Cattolico R.A."/>
        </authorList>
    </citation>
    <scope>NUCLEOTIDE SEQUENCE</scope>
    <source>
        <strain evidence="2">CCMP291</strain>
    </source>
</reference>
<evidence type="ECO:0000313" key="2">
    <source>
        <dbReference type="Proteomes" id="UP000037460"/>
    </source>
</evidence>
<dbReference type="Pfam" id="PF01501">
    <property type="entry name" value="Glyco_transf_8"/>
    <property type="match status" value="1"/>
</dbReference>
<dbReference type="OrthoDB" id="2014201at2759"/>
<protein>
    <submittedName>
        <fullName evidence="1">Glycosyl transferase family 8</fullName>
    </submittedName>
</protein>
<proteinExistence type="predicted"/>
<dbReference type="InterPro" id="IPR002495">
    <property type="entry name" value="Glyco_trans_8"/>
</dbReference>
<organism evidence="1 2">
    <name type="scientific">Chrysochromulina tobinii</name>
    <dbReference type="NCBI Taxonomy" id="1460289"/>
    <lineage>
        <taxon>Eukaryota</taxon>
        <taxon>Haptista</taxon>
        <taxon>Haptophyta</taxon>
        <taxon>Prymnesiophyceae</taxon>
        <taxon>Prymnesiales</taxon>
        <taxon>Chrysochromulinaceae</taxon>
        <taxon>Chrysochromulina</taxon>
    </lineage>
</organism>
<dbReference type="PANTHER" id="PTHR11183">
    <property type="entry name" value="GLYCOGENIN SUBFAMILY MEMBER"/>
    <property type="match status" value="1"/>
</dbReference>
<dbReference type="AlphaFoldDB" id="A0A0M0JV32"/>
<dbReference type="InterPro" id="IPR029044">
    <property type="entry name" value="Nucleotide-diphossugar_trans"/>
</dbReference>
<keyword evidence="2" id="KW-1185">Reference proteome</keyword>
<dbReference type="SUPFAM" id="SSF53448">
    <property type="entry name" value="Nucleotide-diphospho-sugar transferases"/>
    <property type="match status" value="1"/>
</dbReference>
<comment type="caution">
    <text evidence="1">The sequence shown here is derived from an EMBL/GenBank/DDBJ whole genome shotgun (WGS) entry which is preliminary data.</text>
</comment>
<dbReference type="GO" id="GO:0016757">
    <property type="term" value="F:glycosyltransferase activity"/>
    <property type="evidence" value="ECO:0007669"/>
    <property type="project" value="InterPro"/>
</dbReference>
<dbReference type="Gene3D" id="3.90.550.10">
    <property type="entry name" value="Spore Coat Polysaccharide Biosynthesis Protein SpsA, Chain A"/>
    <property type="match status" value="1"/>
</dbReference>
<evidence type="ECO:0000313" key="1">
    <source>
        <dbReference type="EMBL" id="KOO30394.1"/>
    </source>
</evidence>
<keyword evidence="1" id="KW-0808">Transferase</keyword>
<sequence>MPVEIGYIKSNLESAQIRTIPRAEMTCGDTSSANEEAARKPLRLAWITLLTNSAYASGVKALSNSLSVVDTEYPLVVMLTDGVPPEVQAELAALDGCELLRVEPLALPAGSGDRQAAYLKAHFAECWTKLRLWEQTQFERVVYLDADMVVLKNMDELLERDDGCGRSPADDGGAGACRIGARIGAVHECFCAVPRGCVACAHLAPMSPKSAAAPPPPGSYFNAGLLVLRPSRAVFEHMTGALAAFDLSACPFAEQDFLNDYFRGAWAALPWYYNATKTLYACHREDGSHRAGNEPSGTASGSGQPALWALNEVRNLHFTMAKPWNLKDPAHKGFERLNKLWWAALAEPNTLSRVLLQMHLKERRAATAAAVEAADQQW</sequence>
<dbReference type="InterPro" id="IPR050587">
    <property type="entry name" value="GNT1/Glycosyltrans_8"/>
</dbReference>
<gene>
    <name evidence="1" type="ORF">Ctob_012544</name>
</gene>
<accession>A0A0M0JV32</accession>
<dbReference type="Proteomes" id="UP000037460">
    <property type="component" value="Unassembled WGS sequence"/>
</dbReference>